<keyword evidence="2" id="KW-1185">Reference proteome</keyword>
<dbReference type="HOGENOM" id="CLU_3174288_0_0_6"/>
<evidence type="ECO:0000313" key="1">
    <source>
        <dbReference type="EMBL" id="AGA32652.1"/>
    </source>
</evidence>
<organism evidence="1 2">
    <name type="scientific">Thioalkalivibrio nitratireducens (strain DSM 14787 / UNIQEM 213 / ALEN2)</name>
    <dbReference type="NCBI Taxonomy" id="1255043"/>
    <lineage>
        <taxon>Bacteria</taxon>
        <taxon>Pseudomonadati</taxon>
        <taxon>Pseudomonadota</taxon>
        <taxon>Gammaproteobacteria</taxon>
        <taxon>Chromatiales</taxon>
        <taxon>Ectothiorhodospiraceae</taxon>
        <taxon>Thioalkalivibrio</taxon>
    </lineage>
</organism>
<dbReference type="PATRIC" id="fig|1255043.3.peg.971"/>
<dbReference type="Proteomes" id="UP000010809">
    <property type="component" value="Chromosome"/>
</dbReference>
<gene>
    <name evidence="1" type="ordered locus">TVNIR_0965</name>
</gene>
<dbReference type="EMBL" id="CP003989">
    <property type="protein sequence ID" value="AGA32652.1"/>
    <property type="molecule type" value="Genomic_DNA"/>
</dbReference>
<sequence length="47" mass="5568">MTRYGEQIIRIEAVVGLHRLSTTMDYAPIRAYEEFPTNRRWRAGNVE</sequence>
<dbReference type="AlphaFoldDB" id="L0DUH4"/>
<accession>L0DUH4</accession>
<evidence type="ECO:0000313" key="2">
    <source>
        <dbReference type="Proteomes" id="UP000010809"/>
    </source>
</evidence>
<dbReference type="KEGG" id="tni:TVNIR_0965"/>
<protein>
    <submittedName>
        <fullName evidence="1">Uncharacterized protein</fullName>
    </submittedName>
</protein>
<reference evidence="1" key="1">
    <citation type="submission" date="2015-12" db="EMBL/GenBank/DDBJ databases">
        <authorList>
            <person name="Tikhonova T.V."/>
            <person name="Pavlov A.R."/>
            <person name="Beletsky A.V."/>
            <person name="Mardanov A.V."/>
            <person name="Sorokin D.Y."/>
            <person name="Ravin N.V."/>
            <person name="Popov V.O."/>
        </authorList>
    </citation>
    <scope>NUCLEOTIDE SEQUENCE</scope>
    <source>
        <strain evidence="1">DSM 14787</strain>
    </source>
</reference>
<proteinExistence type="predicted"/>
<name>L0DUH4_THIND</name>